<evidence type="ECO:0000256" key="2">
    <source>
        <dbReference type="ARBA" id="ARBA00022691"/>
    </source>
</evidence>
<feature type="domain" description="Methyltransferase" evidence="9">
    <location>
        <begin position="74"/>
        <end position="216"/>
    </location>
</feature>
<dbReference type="NCBIfam" id="NF008823">
    <property type="entry name" value="PRK11873.1"/>
    <property type="match status" value="1"/>
</dbReference>
<evidence type="ECO:0000256" key="5">
    <source>
        <dbReference type="ARBA" id="ARBA00034545"/>
    </source>
</evidence>
<keyword evidence="2" id="KW-0949">S-adenosyl-L-methionine</keyword>
<keyword evidence="10" id="KW-0489">Methyltransferase</keyword>
<dbReference type="GO" id="GO:0030791">
    <property type="term" value="F:arsenite methyltransferase activity"/>
    <property type="evidence" value="ECO:0007669"/>
    <property type="project" value="UniProtKB-EC"/>
</dbReference>
<dbReference type="PANTHER" id="PTHR43675:SF8">
    <property type="entry name" value="ARSENITE METHYLTRANSFERASE"/>
    <property type="match status" value="1"/>
</dbReference>
<name>A0A101HLC1_9BACT</name>
<sequence length="267" mass="29126">MSVMEKNDKIKEVVKQKYGDIVLLNQKSSCCSSSCCSADGRSIMSEDYRTFDGYIAEADMGLGCGLPTQFADIQKGDTVLDLGSGAGNDCFVARAEVGDAGKVIGVDFTPAMVAKARDNAKKRGFHNVEFREGDIENLPVESSSIDVVISNCVLNLLPAKDKIFHEIYRVLKPGGHFCISDIVLKGELPRELSKAVEMYVGCVAGAIPQEDYMAEISKAKFQEIEVVSRKKVNIPDEILLEYMDHDFLTAFKSGASGIFSITVKAKK</sequence>
<dbReference type="InterPro" id="IPR026669">
    <property type="entry name" value="Arsenite_MeTrfase-like"/>
</dbReference>
<dbReference type="GO" id="GO:0032259">
    <property type="term" value="P:methylation"/>
    <property type="evidence" value="ECO:0007669"/>
    <property type="project" value="UniProtKB-KW"/>
</dbReference>
<comment type="caution">
    <text evidence="10">The sequence shown here is derived from an EMBL/GenBank/DDBJ whole genome shotgun (WGS) entry which is preliminary data.</text>
</comment>
<protein>
    <recommendedName>
        <fullName evidence="5">Arsenite methyltransferase</fullName>
        <ecNumber evidence="4">2.1.1.137</ecNumber>
    </recommendedName>
</protein>
<comment type="similarity">
    <text evidence="3">Belongs to the methyltransferase superfamily. Arsenite methyltransferase family.</text>
</comment>
<comment type="catalytic activity">
    <reaction evidence="7">
        <text>arsenic triglutathione + 2 [thioredoxin]-dithiol + 2 S-adenosyl-L-methionine + H2O = dimethylarsinous acid + 2 [thioredoxin]-disulfide + 3 glutathione + 2 S-adenosyl-L-homocysteine + 2 H(+)</text>
        <dbReference type="Rhea" id="RHEA:69464"/>
        <dbReference type="Rhea" id="RHEA-COMP:10698"/>
        <dbReference type="Rhea" id="RHEA-COMP:10700"/>
        <dbReference type="ChEBI" id="CHEBI:15377"/>
        <dbReference type="ChEBI" id="CHEBI:15378"/>
        <dbReference type="ChEBI" id="CHEBI:23808"/>
        <dbReference type="ChEBI" id="CHEBI:29950"/>
        <dbReference type="ChEBI" id="CHEBI:50058"/>
        <dbReference type="ChEBI" id="CHEBI:57856"/>
        <dbReference type="ChEBI" id="CHEBI:57925"/>
        <dbReference type="ChEBI" id="CHEBI:59789"/>
        <dbReference type="ChEBI" id="CHEBI:183640"/>
        <dbReference type="EC" id="2.1.1.137"/>
    </reaction>
</comment>
<evidence type="ECO:0000256" key="3">
    <source>
        <dbReference type="ARBA" id="ARBA00034487"/>
    </source>
</evidence>
<evidence type="ECO:0000256" key="8">
    <source>
        <dbReference type="ARBA" id="ARBA00048428"/>
    </source>
</evidence>
<dbReference type="PATRIC" id="fig|294710.3.peg.426"/>
<comment type="catalytic activity">
    <reaction evidence="8">
        <text>arsenic triglutathione + 3 [thioredoxin]-dithiol + 3 S-adenosyl-L-methionine = trimethylarsine + 3 [thioredoxin]-disulfide + 3 glutathione + 3 S-adenosyl-L-homocysteine + 3 H(+)</text>
        <dbReference type="Rhea" id="RHEA:69432"/>
        <dbReference type="Rhea" id="RHEA-COMP:10698"/>
        <dbReference type="Rhea" id="RHEA-COMP:10700"/>
        <dbReference type="ChEBI" id="CHEBI:15378"/>
        <dbReference type="ChEBI" id="CHEBI:27130"/>
        <dbReference type="ChEBI" id="CHEBI:29950"/>
        <dbReference type="ChEBI" id="CHEBI:50058"/>
        <dbReference type="ChEBI" id="CHEBI:57856"/>
        <dbReference type="ChEBI" id="CHEBI:57925"/>
        <dbReference type="ChEBI" id="CHEBI:59789"/>
        <dbReference type="ChEBI" id="CHEBI:183640"/>
        <dbReference type="EC" id="2.1.1.137"/>
    </reaction>
</comment>
<evidence type="ECO:0000313" key="10">
    <source>
        <dbReference type="EMBL" id="KUK78570.1"/>
    </source>
</evidence>
<accession>A0A101HLC1</accession>
<comment type="catalytic activity">
    <reaction evidence="6">
        <text>arsenic triglutathione + [thioredoxin]-dithiol + S-adenosyl-L-methionine + 2 H2O = methylarsonous acid + [thioredoxin]-disulfide + 3 glutathione + S-adenosyl-L-homocysteine + H(+)</text>
        <dbReference type="Rhea" id="RHEA:69460"/>
        <dbReference type="Rhea" id="RHEA-COMP:10698"/>
        <dbReference type="Rhea" id="RHEA-COMP:10700"/>
        <dbReference type="ChEBI" id="CHEBI:15377"/>
        <dbReference type="ChEBI" id="CHEBI:15378"/>
        <dbReference type="ChEBI" id="CHEBI:17826"/>
        <dbReference type="ChEBI" id="CHEBI:29950"/>
        <dbReference type="ChEBI" id="CHEBI:50058"/>
        <dbReference type="ChEBI" id="CHEBI:57856"/>
        <dbReference type="ChEBI" id="CHEBI:57925"/>
        <dbReference type="ChEBI" id="CHEBI:59789"/>
        <dbReference type="ChEBI" id="CHEBI:183640"/>
        <dbReference type="EC" id="2.1.1.137"/>
    </reaction>
</comment>
<dbReference type="EMBL" id="LGGN01000020">
    <property type="protein sequence ID" value="KUK78570.1"/>
    <property type="molecule type" value="Genomic_DNA"/>
</dbReference>
<keyword evidence="1 10" id="KW-0808">Transferase</keyword>
<evidence type="ECO:0000256" key="1">
    <source>
        <dbReference type="ARBA" id="ARBA00022679"/>
    </source>
</evidence>
<dbReference type="AlphaFoldDB" id="A0A101HLC1"/>
<evidence type="ECO:0000256" key="6">
    <source>
        <dbReference type="ARBA" id="ARBA00047941"/>
    </source>
</evidence>
<dbReference type="Gene3D" id="3.40.50.150">
    <property type="entry name" value="Vaccinia Virus protein VP39"/>
    <property type="match status" value="1"/>
</dbReference>
<dbReference type="InterPro" id="IPR029063">
    <property type="entry name" value="SAM-dependent_MTases_sf"/>
</dbReference>
<evidence type="ECO:0000256" key="7">
    <source>
        <dbReference type="ARBA" id="ARBA00047943"/>
    </source>
</evidence>
<organism evidence="10 11">
    <name type="scientific">Proteiniphilum acetatigenes</name>
    <dbReference type="NCBI Taxonomy" id="294710"/>
    <lineage>
        <taxon>Bacteria</taxon>
        <taxon>Pseudomonadati</taxon>
        <taxon>Bacteroidota</taxon>
        <taxon>Bacteroidia</taxon>
        <taxon>Bacteroidales</taxon>
        <taxon>Dysgonomonadaceae</taxon>
        <taxon>Proteiniphilum</taxon>
    </lineage>
</organism>
<evidence type="ECO:0000259" key="9">
    <source>
        <dbReference type="Pfam" id="PF13847"/>
    </source>
</evidence>
<dbReference type="Proteomes" id="UP000053860">
    <property type="component" value="Unassembled WGS sequence"/>
</dbReference>
<gene>
    <name evidence="10" type="ORF">XD92_0215</name>
</gene>
<dbReference type="EC" id="2.1.1.137" evidence="4"/>
<dbReference type="InterPro" id="IPR025714">
    <property type="entry name" value="Methyltranfer_dom"/>
</dbReference>
<dbReference type="CDD" id="cd02440">
    <property type="entry name" value="AdoMet_MTases"/>
    <property type="match status" value="1"/>
</dbReference>
<reference evidence="11" key="1">
    <citation type="journal article" date="2015" name="MBio">
        <title>Genome-Resolved Metagenomic Analysis Reveals Roles for Candidate Phyla and Other Microbial Community Members in Biogeochemical Transformations in Oil Reservoirs.</title>
        <authorList>
            <person name="Hu P."/>
            <person name="Tom L."/>
            <person name="Singh A."/>
            <person name="Thomas B.C."/>
            <person name="Baker B.J."/>
            <person name="Piceno Y.M."/>
            <person name="Andersen G.L."/>
            <person name="Banfield J.F."/>
        </authorList>
    </citation>
    <scope>NUCLEOTIDE SEQUENCE [LARGE SCALE GENOMIC DNA]</scope>
</reference>
<evidence type="ECO:0000313" key="11">
    <source>
        <dbReference type="Proteomes" id="UP000053860"/>
    </source>
</evidence>
<proteinExistence type="inferred from homology"/>
<dbReference type="Pfam" id="PF13847">
    <property type="entry name" value="Methyltransf_31"/>
    <property type="match status" value="1"/>
</dbReference>
<dbReference type="PANTHER" id="PTHR43675">
    <property type="entry name" value="ARSENITE METHYLTRANSFERASE"/>
    <property type="match status" value="1"/>
</dbReference>
<dbReference type="SUPFAM" id="SSF53335">
    <property type="entry name" value="S-adenosyl-L-methionine-dependent methyltransferases"/>
    <property type="match status" value="1"/>
</dbReference>
<evidence type="ECO:0000256" key="4">
    <source>
        <dbReference type="ARBA" id="ARBA00034521"/>
    </source>
</evidence>